<evidence type="ECO:0000256" key="2">
    <source>
        <dbReference type="ARBA" id="ARBA00022741"/>
    </source>
</evidence>
<reference evidence="5 6" key="1">
    <citation type="submission" date="2016-11" db="EMBL/GenBank/DDBJ databases">
        <authorList>
            <person name="Jaros S."/>
            <person name="Januszkiewicz K."/>
            <person name="Wedrychowicz H."/>
        </authorList>
    </citation>
    <scope>NUCLEOTIDE SEQUENCE [LARGE SCALE GENOMIC DNA]</scope>
    <source>
        <strain evidence="5 6">DSM 27406</strain>
    </source>
</reference>
<dbReference type="SUPFAM" id="SSF55073">
    <property type="entry name" value="Nucleotide cyclase"/>
    <property type="match status" value="1"/>
</dbReference>
<dbReference type="GO" id="GO:0035556">
    <property type="term" value="P:intracellular signal transduction"/>
    <property type="evidence" value="ECO:0007669"/>
    <property type="project" value="InterPro"/>
</dbReference>
<dbReference type="InterPro" id="IPR023889">
    <property type="entry name" value="TOMM_kin_cyc"/>
</dbReference>
<dbReference type="CDD" id="cd14014">
    <property type="entry name" value="STKc_PknB_like"/>
    <property type="match status" value="1"/>
</dbReference>
<dbReference type="InterPro" id="IPR011990">
    <property type="entry name" value="TPR-like_helical_dom_sf"/>
</dbReference>
<gene>
    <name evidence="5" type="ORF">SAMN05444266_10824</name>
</gene>
<dbReference type="SMART" id="SM00220">
    <property type="entry name" value="S_TKc"/>
    <property type="match status" value="1"/>
</dbReference>
<dbReference type="Proteomes" id="UP000184420">
    <property type="component" value="Unassembled WGS sequence"/>
</dbReference>
<dbReference type="GO" id="GO:0016020">
    <property type="term" value="C:membrane"/>
    <property type="evidence" value="ECO:0007669"/>
    <property type="project" value="UniProtKB-SubCell"/>
</dbReference>
<keyword evidence="2" id="KW-0547">Nucleotide-binding</keyword>
<organism evidence="5 6">
    <name type="scientific">Chitinophaga jiangningensis</name>
    <dbReference type="NCBI Taxonomy" id="1419482"/>
    <lineage>
        <taxon>Bacteria</taxon>
        <taxon>Pseudomonadati</taxon>
        <taxon>Bacteroidota</taxon>
        <taxon>Chitinophagia</taxon>
        <taxon>Chitinophagales</taxon>
        <taxon>Chitinophagaceae</taxon>
        <taxon>Chitinophaga</taxon>
    </lineage>
</organism>
<evidence type="ECO:0000313" key="6">
    <source>
        <dbReference type="Proteomes" id="UP000184420"/>
    </source>
</evidence>
<keyword evidence="6" id="KW-1185">Reference proteome</keyword>
<dbReference type="GO" id="GO:0005524">
    <property type="term" value="F:ATP binding"/>
    <property type="evidence" value="ECO:0007669"/>
    <property type="project" value="UniProtKB-KW"/>
</dbReference>
<sequence length="1273" mass="142102">MLTAGFPVVSNYELLEAAGEGATCHVYKAIQQHTRQLVALKVLKPVLSQSIQLNRFEREAKVCAGISHPYIVKLLDKGTTADGAPFVAFEFLEGLTLRQQLQRSGALSVAETQALMGQLLDALCCAHANGVAHRDLKPDNIIIIRSGARPHVKILDFGISTFVQDIQHTDAMGTPAYCAPEQLRGEPPTTRADLYAWGLILIECLTGCAAIQGNSIPDIYYQQLGPDPIPIPAFLKSHPIHDLLQAVLAKHPGDRLSNVHTLFERFQQLDLSTLQPQLASTELLQNSSNATQDNSLAWMYEKKEKRQITILCGSVRLLQTPDATADEDILEEIQKAQLTACIDIATRSGGFLKGVFADQFMIYFGYPTSEGNAAYLAGKAAFEILTATDARSKRLQRQYGLQLETRISIHTGSVICRPQRIPEGTAPNYAYRQLSYAANQRIVVSVATKQLLSHLAVFERPLHLPEEFADVSYMVKERRGSAFARLREGQHKGLYGRTKALQVIQQAWESNGAMLLIRGVAGMGKSRLIYEASRAAGNELIEVRCMPEYRHRDLYIIFSVLQQHYGFRADLPPETNLALLSDMLEVAELDKVTVMPILLSCLGMAFTAEFQPSLLSPGAQRRQLVHALIQCLTHISLEKKYLVIIEDLHWIDSGSAVVLQEIAERQLCKSMLLLLSARPAFEWRWEGCDLLELDPLDHAASTDLIHELLQDKGADQECIQYLLQHTDGIPFFIEELTRYLLAKELLVYDGIRYRFADSMLPLTVPLTLNEILIARLDVLGNARETAQLAACVGREVSWQLLRQISSLEEEMLQQHLQMLEAQDIIYRLHTEKGLVYVFRHALICEVAYQSLLLNMRRRIHARIAGVLLEEENPNDPHHAATIARHLYHAGNCMEAVDWQIKSVQLMLGGITGKESLVLCQQALKWLYTLPEEAIRTQKEVMVRHLMLSVLVVLESYGAPAVKEQLDILMALYQCREANEEILPAMLMYCNYYAMTGNWKQATATAQHLHTVAHSTKNLKYSIVSSVFLGLQYFNNGELRNAAAMMEEALALYDPALHSSLAYEFGLDQEALASSTLACVYTLAGEESKAETMIKRAIEKVEAIAHPHTTASTWLGLACVYFYQRNRKQVNHYSTALLQVNESSQLHMFGNYGAMLQAWANHDLAAAKAALEKEAQKGIQSMNSFWNAVVAEIEMHVNEQEAALQRLTASLLLIGEADGALYHAEIHRLLAVLHAGKNNDALAATHLKTASDIANAQQAVLIRQRIHADMNHAL</sequence>
<dbReference type="PANTHER" id="PTHR16305:SF28">
    <property type="entry name" value="GUANYLATE CYCLASE DOMAIN-CONTAINING PROTEIN"/>
    <property type="match status" value="1"/>
</dbReference>
<feature type="domain" description="Protein kinase" evidence="4">
    <location>
        <begin position="12"/>
        <end position="267"/>
    </location>
</feature>
<dbReference type="CDD" id="cd07302">
    <property type="entry name" value="CHD"/>
    <property type="match status" value="1"/>
</dbReference>
<dbReference type="AlphaFoldDB" id="A0A1M7IMU8"/>
<dbReference type="GO" id="GO:0004672">
    <property type="term" value="F:protein kinase activity"/>
    <property type="evidence" value="ECO:0007669"/>
    <property type="project" value="InterPro"/>
</dbReference>
<name>A0A1M7IMU8_9BACT</name>
<comment type="subcellular location">
    <subcellularLocation>
        <location evidence="1">Membrane</location>
        <topology evidence="1">Single-pass membrane protein</topology>
    </subcellularLocation>
</comment>
<evidence type="ECO:0000259" key="4">
    <source>
        <dbReference type="PROSITE" id="PS50011"/>
    </source>
</evidence>
<protein>
    <submittedName>
        <fullName evidence="5">TOMM system kinase/cyclase fusion protein</fullName>
    </submittedName>
</protein>
<dbReference type="Gene3D" id="1.25.40.10">
    <property type="entry name" value="Tetratricopeptide repeat domain"/>
    <property type="match status" value="1"/>
</dbReference>
<dbReference type="Gene3D" id="3.30.70.1230">
    <property type="entry name" value="Nucleotide cyclase"/>
    <property type="match status" value="1"/>
</dbReference>
<dbReference type="InterPro" id="IPR001054">
    <property type="entry name" value="A/G_cyclase"/>
</dbReference>
<dbReference type="GO" id="GO:0009190">
    <property type="term" value="P:cyclic nucleotide biosynthetic process"/>
    <property type="evidence" value="ECO:0007669"/>
    <property type="project" value="InterPro"/>
</dbReference>
<dbReference type="GO" id="GO:0005737">
    <property type="term" value="C:cytoplasm"/>
    <property type="evidence" value="ECO:0007669"/>
    <property type="project" value="TreeGrafter"/>
</dbReference>
<keyword evidence="3" id="KW-0067">ATP-binding</keyword>
<evidence type="ECO:0000256" key="1">
    <source>
        <dbReference type="ARBA" id="ARBA00004167"/>
    </source>
</evidence>
<evidence type="ECO:0000256" key="3">
    <source>
        <dbReference type="ARBA" id="ARBA00022840"/>
    </source>
</evidence>
<dbReference type="EMBL" id="FRBL01000008">
    <property type="protein sequence ID" value="SHM41918.1"/>
    <property type="molecule type" value="Genomic_DNA"/>
</dbReference>
<dbReference type="InterPro" id="IPR008271">
    <property type="entry name" value="Ser/Thr_kinase_AS"/>
</dbReference>
<dbReference type="InterPro" id="IPR029787">
    <property type="entry name" value="Nucleotide_cyclase"/>
</dbReference>
<evidence type="ECO:0000313" key="5">
    <source>
        <dbReference type="EMBL" id="SHM41918.1"/>
    </source>
</evidence>
<keyword evidence="5" id="KW-0808">Transferase</keyword>
<dbReference type="SUPFAM" id="SSF56112">
    <property type="entry name" value="Protein kinase-like (PK-like)"/>
    <property type="match status" value="1"/>
</dbReference>
<keyword evidence="5" id="KW-0418">Kinase</keyword>
<dbReference type="SUPFAM" id="SSF52540">
    <property type="entry name" value="P-loop containing nucleoside triphosphate hydrolases"/>
    <property type="match status" value="1"/>
</dbReference>
<dbReference type="PROSITE" id="PS50011">
    <property type="entry name" value="PROTEIN_KINASE_DOM"/>
    <property type="match status" value="1"/>
</dbReference>
<dbReference type="SUPFAM" id="SSF48452">
    <property type="entry name" value="TPR-like"/>
    <property type="match status" value="1"/>
</dbReference>
<proteinExistence type="predicted"/>
<dbReference type="InterPro" id="IPR027417">
    <property type="entry name" value="P-loop_NTPase"/>
</dbReference>
<dbReference type="Pfam" id="PF00069">
    <property type="entry name" value="Pkinase"/>
    <property type="match status" value="1"/>
</dbReference>
<dbReference type="InterPro" id="IPR041664">
    <property type="entry name" value="AAA_16"/>
</dbReference>
<dbReference type="InterPro" id="IPR000719">
    <property type="entry name" value="Prot_kinase_dom"/>
</dbReference>
<dbReference type="PROSITE" id="PS00108">
    <property type="entry name" value="PROTEIN_KINASE_ST"/>
    <property type="match status" value="1"/>
</dbReference>
<dbReference type="GO" id="GO:0004016">
    <property type="term" value="F:adenylate cyclase activity"/>
    <property type="evidence" value="ECO:0007669"/>
    <property type="project" value="UniProtKB-ARBA"/>
</dbReference>
<accession>A0A1M7IMU8</accession>
<dbReference type="Pfam" id="PF13191">
    <property type="entry name" value="AAA_16"/>
    <property type="match status" value="1"/>
</dbReference>
<dbReference type="STRING" id="1419482.SAMN05444266_10824"/>
<dbReference type="NCBIfam" id="TIGR03903">
    <property type="entry name" value="TOMM_kin_cyc"/>
    <property type="match status" value="1"/>
</dbReference>
<dbReference type="Gene3D" id="1.10.510.10">
    <property type="entry name" value="Transferase(Phosphotransferase) domain 1"/>
    <property type="match status" value="1"/>
</dbReference>
<dbReference type="PANTHER" id="PTHR16305">
    <property type="entry name" value="TESTICULAR SOLUBLE ADENYLYL CYCLASE"/>
    <property type="match status" value="1"/>
</dbReference>
<dbReference type="InterPro" id="IPR011009">
    <property type="entry name" value="Kinase-like_dom_sf"/>
</dbReference>